<feature type="transmembrane region" description="Helical" evidence="1">
    <location>
        <begin position="369"/>
        <end position="394"/>
    </location>
</feature>
<feature type="transmembrane region" description="Helical" evidence="1">
    <location>
        <begin position="176"/>
        <end position="195"/>
    </location>
</feature>
<name>A0A7H0SRH3_9CORY</name>
<organism evidence="2 3">
    <name type="scientific">Corynebacterium poyangense</name>
    <dbReference type="NCBI Taxonomy" id="2684405"/>
    <lineage>
        <taxon>Bacteria</taxon>
        <taxon>Bacillati</taxon>
        <taxon>Actinomycetota</taxon>
        <taxon>Actinomycetes</taxon>
        <taxon>Mycobacteriales</taxon>
        <taxon>Corynebacteriaceae</taxon>
        <taxon>Corynebacterium</taxon>
    </lineage>
</organism>
<feature type="transmembrane region" description="Helical" evidence="1">
    <location>
        <begin position="271"/>
        <end position="289"/>
    </location>
</feature>
<keyword evidence="1" id="KW-0472">Membrane</keyword>
<dbReference type="RefSeq" id="WP_187974461.1">
    <property type="nucleotide sequence ID" value="NZ_CP046884.1"/>
</dbReference>
<evidence type="ECO:0000313" key="2">
    <source>
        <dbReference type="EMBL" id="QNQ91148.1"/>
    </source>
</evidence>
<sequence>MGKHHSVASQPRHVPRLILTVALIVCGILSLVGLVRTWPSSDPINVAPEFSQTFTFNLKQVAGTVELVEEGSCQSPSAQQVFDSGPVDSLEAGEQGCQRAIIRIDEGPDAGRHTLLISSGMPGDPEYHEGAKVLLTSSDGRYAFSDYDRGTALLIWGVVIALAVIAFAAWRGLRALLGLAITLSMVVIYLLPALLRGGNGISLAVIGGASVLYLVLFLVHGVNWKTASALAGTLIALGLAAGLANWMIHSANLRGLGSEDNLKILLYLPDVSVRGLMLCGFIIGALGVLNDVTIAQASTVNELAALNPASSPWRLFLGAMKVGRDHIASMIYTLVLSYTGAALPLLLLIELSERSFWHILSSDIVATELLRSGIGALALTLAVPLTTLIAAVTVPAHGSASQLLSTGEHQAHSAHQSSAE</sequence>
<dbReference type="InterPro" id="IPR012507">
    <property type="entry name" value="YibE_F"/>
</dbReference>
<feature type="transmembrane region" description="Helical" evidence="1">
    <location>
        <begin position="229"/>
        <end position="251"/>
    </location>
</feature>
<evidence type="ECO:0000313" key="3">
    <source>
        <dbReference type="Proteomes" id="UP000516320"/>
    </source>
</evidence>
<dbReference type="AlphaFoldDB" id="A0A7H0SRH3"/>
<keyword evidence="1" id="KW-0812">Transmembrane</keyword>
<dbReference type="PANTHER" id="PTHR41771">
    <property type="entry name" value="MEMBRANE PROTEIN-RELATED"/>
    <property type="match status" value="1"/>
</dbReference>
<feature type="transmembrane region" description="Helical" evidence="1">
    <location>
        <begin position="201"/>
        <end position="222"/>
    </location>
</feature>
<dbReference type="Proteomes" id="UP000516320">
    <property type="component" value="Chromosome"/>
</dbReference>
<evidence type="ECO:0000256" key="1">
    <source>
        <dbReference type="SAM" id="Phobius"/>
    </source>
</evidence>
<protein>
    <submittedName>
        <fullName evidence="2">YibE/F family protein</fullName>
    </submittedName>
</protein>
<keyword evidence="1" id="KW-1133">Transmembrane helix</keyword>
<feature type="transmembrane region" description="Helical" evidence="1">
    <location>
        <begin position="151"/>
        <end position="169"/>
    </location>
</feature>
<dbReference type="Pfam" id="PF07907">
    <property type="entry name" value="YibE_F"/>
    <property type="match status" value="1"/>
</dbReference>
<proteinExistence type="predicted"/>
<dbReference type="EMBL" id="CP046884">
    <property type="protein sequence ID" value="QNQ91148.1"/>
    <property type="molecule type" value="Genomic_DNA"/>
</dbReference>
<feature type="transmembrane region" description="Helical" evidence="1">
    <location>
        <begin position="17"/>
        <end position="38"/>
    </location>
</feature>
<dbReference type="PANTHER" id="PTHR41771:SF1">
    <property type="entry name" value="MEMBRANE PROTEIN"/>
    <property type="match status" value="1"/>
</dbReference>
<accession>A0A7H0SRH3</accession>
<reference evidence="2 3" key="1">
    <citation type="submission" date="2019-12" db="EMBL/GenBank/DDBJ databases">
        <title>Corynebacterium sp. nov., isolated from feces of the Anser Albifrons in China.</title>
        <authorList>
            <person name="Liu Q."/>
        </authorList>
    </citation>
    <scope>NUCLEOTIDE SEQUENCE [LARGE SCALE GENOMIC DNA]</scope>
    <source>
        <strain evidence="2 3">4H37-19</strain>
    </source>
</reference>
<feature type="transmembrane region" description="Helical" evidence="1">
    <location>
        <begin position="330"/>
        <end position="349"/>
    </location>
</feature>
<keyword evidence="3" id="KW-1185">Reference proteome</keyword>
<gene>
    <name evidence="2" type="ORF">GP475_11275</name>
</gene>
<dbReference type="KEGG" id="cpoy:GP475_11275"/>